<reference evidence="1" key="1">
    <citation type="submission" date="2018-05" db="EMBL/GenBank/DDBJ databases">
        <authorList>
            <person name="Lanie J.A."/>
            <person name="Ng W.-L."/>
            <person name="Kazmierczak K.M."/>
            <person name="Andrzejewski T.M."/>
            <person name="Davidsen T.M."/>
            <person name="Wayne K.J."/>
            <person name="Tettelin H."/>
            <person name="Glass J.I."/>
            <person name="Rusch D."/>
            <person name="Podicherti R."/>
            <person name="Tsui H.-C.T."/>
            <person name="Winkler M.E."/>
        </authorList>
    </citation>
    <scope>NUCLEOTIDE SEQUENCE</scope>
</reference>
<proteinExistence type="predicted"/>
<protein>
    <submittedName>
        <fullName evidence="1">Uncharacterized protein</fullName>
    </submittedName>
</protein>
<gene>
    <name evidence="1" type="ORF">METZ01_LOCUS90847</name>
</gene>
<accession>A0A381VF03</accession>
<sequence>MEDIDRVIQTWPKRSLVWTLSSLWNWVTSDTEGEFQAHGSSLWGSPFEGWAAAAFFKNNEQLRVTESFK</sequence>
<evidence type="ECO:0000313" key="1">
    <source>
        <dbReference type="EMBL" id="SVA37993.1"/>
    </source>
</evidence>
<dbReference type="EMBL" id="UINC01008442">
    <property type="protein sequence ID" value="SVA37993.1"/>
    <property type="molecule type" value="Genomic_DNA"/>
</dbReference>
<name>A0A381VF03_9ZZZZ</name>
<dbReference type="AlphaFoldDB" id="A0A381VF03"/>
<organism evidence="1">
    <name type="scientific">marine metagenome</name>
    <dbReference type="NCBI Taxonomy" id="408172"/>
    <lineage>
        <taxon>unclassified sequences</taxon>
        <taxon>metagenomes</taxon>
        <taxon>ecological metagenomes</taxon>
    </lineage>
</organism>